<sequence length="116" mass="13800">MSNLKRLENKKKTFISRISEFYSIAVQSSTDPSKRVQLKSRYAVISEIFDKFSEYHNDVIMLVESDGVFDIQEEVRKDSFYFGKEHFYFERLSIYHSFNQPDARMASSLTRKSQKF</sequence>
<evidence type="ECO:0000313" key="2">
    <source>
        <dbReference type="Proteomes" id="UP001431783"/>
    </source>
</evidence>
<keyword evidence="2" id="KW-1185">Reference proteome</keyword>
<gene>
    <name evidence="1" type="ORF">WA026_017737</name>
</gene>
<dbReference type="Proteomes" id="UP001431783">
    <property type="component" value="Unassembled WGS sequence"/>
</dbReference>
<organism evidence="1 2">
    <name type="scientific">Henosepilachna vigintioctopunctata</name>
    <dbReference type="NCBI Taxonomy" id="420089"/>
    <lineage>
        <taxon>Eukaryota</taxon>
        <taxon>Metazoa</taxon>
        <taxon>Ecdysozoa</taxon>
        <taxon>Arthropoda</taxon>
        <taxon>Hexapoda</taxon>
        <taxon>Insecta</taxon>
        <taxon>Pterygota</taxon>
        <taxon>Neoptera</taxon>
        <taxon>Endopterygota</taxon>
        <taxon>Coleoptera</taxon>
        <taxon>Polyphaga</taxon>
        <taxon>Cucujiformia</taxon>
        <taxon>Coccinelloidea</taxon>
        <taxon>Coccinellidae</taxon>
        <taxon>Epilachninae</taxon>
        <taxon>Epilachnini</taxon>
        <taxon>Henosepilachna</taxon>
    </lineage>
</organism>
<dbReference type="AlphaFoldDB" id="A0AAW1U452"/>
<comment type="caution">
    <text evidence="1">The sequence shown here is derived from an EMBL/GenBank/DDBJ whole genome shotgun (WGS) entry which is preliminary data.</text>
</comment>
<evidence type="ECO:0000313" key="1">
    <source>
        <dbReference type="EMBL" id="KAK9877343.1"/>
    </source>
</evidence>
<accession>A0AAW1U452</accession>
<reference evidence="1 2" key="1">
    <citation type="submission" date="2023-03" db="EMBL/GenBank/DDBJ databases">
        <title>Genome insight into feeding habits of ladybird beetles.</title>
        <authorList>
            <person name="Li H.-S."/>
            <person name="Huang Y.-H."/>
            <person name="Pang H."/>
        </authorList>
    </citation>
    <scope>NUCLEOTIDE SEQUENCE [LARGE SCALE GENOMIC DNA]</scope>
    <source>
        <strain evidence="1">SYSU_2023b</strain>
        <tissue evidence="1">Whole body</tissue>
    </source>
</reference>
<dbReference type="EMBL" id="JARQZJ010000041">
    <property type="protein sequence ID" value="KAK9877343.1"/>
    <property type="molecule type" value="Genomic_DNA"/>
</dbReference>
<name>A0AAW1U452_9CUCU</name>
<proteinExistence type="predicted"/>
<protein>
    <submittedName>
        <fullName evidence="1">Uncharacterized protein</fullName>
    </submittedName>
</protein>